<feature type="region of interest" description="Disordered" evidence="1">
    <location>
        <begin position="1"/>
        <end position="24"/>
    </location>
</feature>
<comment type="caution">
    <text evidence="3">The sequence shown here is derived from an EMBL/GenBank/DDBJ whole genome shotgun (WGS) entry which is preliminary data.</text>
</comment>
<feature type="domain" description="DUF1553" evidence="2">
    <location>
        <begin position="1"/>
        <end position="78"/>
    </location>
</feature>
<reference evidence="3 4" key="1">
    <citation type="submission" date="2016-12" db="EMBL/GenBank/DDBJ databases">
        <title>Study of bacterial adaptation to deep sea.</title>
        <authorList>
            <person name="Song J."/>
            <person name="Yoshizawa S."/>
            <person name="Kogure K."/>
        </authorList>
    </citation>
    <scope>NUCLEOTIDE SEQUENCE [LARGE SCALE GENOMIC DNA]</scope>
    <source>
        <strain evidence="3 4">SAORIC-165</strain>
    </source>
</reference>
<dbReference type="OrthoDB" id="205427at2"/>
<gene>
    <name evidence="3" type="ORF">BSZ32_13095</name>
</gene>
<proteinExistence type="predicted"/>
<evidence type="ECO:0000313" key="4">
    <source>
        <dbReference type="Proteomes" id="UP000239907"/>
    </source>
</evidence>
<protein>
    <recommendedName>
        <fullName evidence="2">DUF1553 domain-containing protein</fullName>
    </recommendedName>
</protein>
<dbReference type="Proteomes" id="UP000239907">
    <property type="component" value="Unassembled WGS sequence"/>
</dbReference>
<sequence length="133" mass="14813">MLKNFGAPSRQECTTERTDSNTPLQSLNLLNDPSFLEAARVFAENLLNKGDTKIIERAYLACLSRPPSGREMEVLDTFYQQEFERFSKNPKAAKDFVNVGASPVAADLDPAKLAATTSVARVLFNLHESITRY</sequence>
<evidence type="ECO:0000313" key="3">
    <source>
        <dbReference type="EMBL" id="PQJ29329.1"/>
    </source>
</evidence>
<organism evidence="3 4">
    <name type="scientific">Rubritalea profundi</name>
    <dbReference type="NCBI Taxonomy" id="1658618"/>
    <lineage>
        <taxon>Bacteria</taxon>
        <taxon>Pseudomonadati</taxon>
        <taxon>Verrucomicrobiota</taxon>
        <taxon>Verrucomicrobiia</taxon>
        <taxon>Verrucomicrobiales</taxon>
        <taxon>Rubritaleaceae</taxon>
        <taxon>Rubritalea</taxon>
    </lineage>
</organism>
<evidence type="ECO:0000256" key="1">
    <source>
        <dbReference type="SAM" id="MobiDB-lite"/>
    </source>
</evidence>
<accession>A0A2S7U2W7</accession>
<evidence type="ECO:0000259" key="2">
    <source>
        <dbReference type="Pfam" id="PF07587"/>
    </source>
</evidence>
<name>A0A2S7U2W7_9BACT</name>
<dbReference type="PANTHER" id="PTHR35889:SF3">
    <property type="entry name" value="F-BOX DOMAIN-CONTAINING PROTEIN"/>
    <property type="match status" value="1"/>
</dbReference>
<dbReference type="InterPro" id="IPR022655">
    <property type="entry name" value="DUF1553"/>
</dbReference>
<dbReference type="Pfam" id="PF07587">
    <property type="entry name" value="PSD1"/>
    <property type="match status" value="1"/>
</dbReference>
<dbReference type="AlphaFoldDB" id="A0A2S7U2W7"/>
<keyword evidence="4" id="KW-1185">Reference proteome</keyword>
<dbReference type="RefSeq" id="WP_105043829.1">
    <property type="nucleotide sequence ID" value="NZ_MQWA01000001.1"/>
</dbReference>
<dbReference type="PANTHER" id="PTHR35889">
    <property type="entry name" value="CYCLOINULO-OLIGOSACCHARIDE FRUCTANOTRANSFERASE-RELATED"/>
    <property type="match status" value="1"/>
</dbReference>
<dbReference type="EMBL" id="MQWA01000001">
    <property type="protein sequence ID" value="PQJ29329.1"/>
    <property type="molecule type" value="Genomic_DNA"/>
</dbReference>